<comment type="similarity">
    <text evidence="12">Belongs to the amiloride-sensitive sodium channel (TC 1.A.6) family.</text>
</comment>
<protein>
    <submittedName>
        <fullName evidence="15">Acid-sensing ion channel 2-like</fullName>
    </submittedName>
</protein>
<keyword evidence="10 12" id="KW-0739">Sodium transport</keyword>
<evidence type="ECO:0000256" key="2">
    <source>
        <dbReference type="ARBA" id="ARBA00022448"/>
    </source>
</evidence>
<feature type="transmembrane region" description="Helical" evidence="13">
    <location>
        <begin position="110"/>
        <end position="129"/>
    </location>
</feature>
<keyword evidence="9" id="KW-0325">Glycoprotein</keyword>
<dbReference type="GO" id="GO:0005886">
    <property type="term" value="C:plasma membrane"/>
    <property type="evidence" value="ECO:0007669"/>
    <property type="project" value="TreeGrafter"/>
</dbReference>
<dbReference type="Gene3D" id="1.10.287.770">
    <property type="entry name" value="YojJ-like"/>
    <property type="match status" value="1"/>
</dbReference>
<dbReference type="Gene3D" id="2.60.470.10">
    <property type="entry name" value="Acid-sensing ion channels like domains"/>
    <property type="match status" value="1"/>
</dbReference>
<evidence type="ECO:0000256" key="7">
    <source>
        <dbReference type="ARBA" id="ARBA00023065"/>
    </source>
</evidence>
<dbReference type="Pfam" id="PF00858">
    <property type="entry name" value="ASC"/>
    <property type="match status" value="1"/>
</dbReference>
<dbReference type="PANTHER" id="PTHR11690:SF300">
    <property type="entry name" value="PICKPOCKET PROTEIN 19"/>
    <property type="match status" value="1"/>
</dbReference>
<keyword evidence="3 12" id="KW-0894">Sodium channel</keyword>
<evidence type="ECO:0000313" key="14">
    <source>
        <dbReference type="Proteomes" id="UP000515163"/>
    </source>
</evidence>
<proteinExistence type="inferred from homology"/>
<dbReference type="FunFam" id="1.10.287.770:FF:000001">
    <property type="entry name" value="Acid-sensing ion channel subunit 1"/>
    <property type="match status" value="1"/>
</dbReference>
<keyword evidence="8 13" id="KW-0472">Membrane</keyword>
<evidence type="ECO:0000256" key="3">
    <source>
        <dbReference type="ARBA" id="ARBA00022461"/>
    </source>
</evidence>
<evidence type="ECO:0000256" key="13">
    <source>
        <dbReference type="SAM" id="Phobius"/>
    </source>
</evidence>
<evidence type="ECO:0000256" key="1">
    <source>
        <dbReference type="ARBA" id="ARBA00004141"/>
    </source>
</evidence>
<dbReference type="InterPro" id="IPR001873">
    <property type="entry name" value="ENaC"/>
</dbReference>
<keyword evidence="2 12" id="KW-0813">Transport</keyword>
<keyword evidence="5 13" id="KW-1133">Transmembrane helix</keyword>
<keyword evidence="7 12" id="KW-0406">Ion transport</keyword>
<keyword evidence="11 12" id="KW-0407">Ion channel</keyword>
<gene>
    <name evidence="15" type="primary">LOC116301182</name>
</gene>
<comment type="subcellular location">
    <subcellularLocation>
        <location evidence="1">Membrane</location>
        <topology evidence="1">Multi-pass membrane protein</topology>
    </subcellularLocation>
</comment>
<dbReference type="Proteomes" id="UP000515163">
    <property type="component" value="Unplaced"/>
</dbReference>
<evidence type="ECO:0000256" key="6">
    <source>
        <dbReference type="ARBA" id="ARBA00023053"/>
    </source>
</evidence>
<sequence>MMSIANVLYLAQLDSNERILIRFLFIFIIESSSFGLASRVSCIFLLELFYLNMSSSSASKDAAKKKDDDAEESDNDDDIENQTVFQMWQDFLRSLTLHGFRFIFESDGPIFRRIIWIIILLCAIGMVTYQSKKSIQKYLDHPITTSVQVEFLDEITFPAVTICNFNLFPYYLINGTIGEKVMSILAPQKYIDDKEEVLFARSPIPNFMNYIRKRRESKKPGTVVTDDMLDNQADFDFDETFDFAEFVRTHGHRIDHMIKRCRWKSQPCGPENFTAVITEFGLCYTFNSGRHGHPLLHVRRAGVDYALRLQLSVQQDQYYGSLRDSSGFKVMVHEQEEPPLINELGIAIQPGTHTFCGLRKEVMRNLPRPFKTACEDRHLEGFTKYTKSACLLKCRADYVINQCKCRSYDLKGTAPPCQPRQVKDCVWPAMEAFHNESNNCECPVPCEITKYQLQLSYAQTPAKHFSEVLARRKHVRRDIMRHYLRDNFLELDVYFEEMQVTLIQQRQAYDQESLFGDIGGQVGLFLGASILTVLEFIDLLWRILAFKFKMRRRRRTHTV</sequence>
<organism evidence="14 15">
    <name type="scientific">Actinia tenebrosa</name>
    <name type="common">Australian red waratah sea anemone</name>
    <dbReference type="NCBI Taxonomy" id="6105"/>
    <lineage>
        <taxon>Eukaryota</taxon>
        <taxon>Metazoa</taxon>
        <taxon>Cnidaria</taxon>
        <taxon>Anthozoa</taxon>
        <taxon>Hexacorallia</taxon>
        <taxon>Actiniaria</taxon>
        <taxon>Actiniidae</taxon>
        <taxon>Actinia</taxon>
    </lineage>
</organism>
<dbReference type="FunCoup" id="A0A6P8IHC2">
    <property type="interactions" value="1220"/>
</dbReference>
<dbReference type="RefSeq" id="XP_031566060.1">
    <property type="nucleotide sequence ID" value="XM_031710200.1"/>
</dbReference>
<keyword evidence="14" id="KW-1185">Reference proteome</keyword>
<evidence type="ECO:0000256" key="9">
    <source>
        <dbReference type="ARBA" id="ARBA00023180"/>
    </source>
</evidence>
<evidence type="ECO:0000256" key="11">
    <source>
        <dbReference type="ARBA" id="ARBA00023303"/>
    </source>
</evidence>
<dbReference type="PRINTS" id="PR01078">
    <property type="entry name" value="AMINACHANNEL"/>
</dbReference>
<evidence type="ECO:0000256" key="5">
    <source>
        <dbReference type="ARBA" id="ARBA00022989"/>
    </source>
</evidence>
<evidence type="ECO:0000256" key="12">
    <source>
        <dbReference type="RuleBase" id="RU000679"/>
    </source>
</evidence>
<keyword evidence="4 12" id="KW-0812">Transmembrane</keyword>
<dbReference type="InterPro" id="IPR020903">
    <property type="entry name" value="ENaC_CS"/>
</dbReference>
<accession>A0A6P8IHC2</accession>
<dbReference type="OrthoDB" id="6021021at2759"/>
<dbReference type="KEGG" id="aten:116301182"/>
<reference evidence="15" key="1">
    <citation type="submission" date="2025-08" db="UniProtKB">
        <authorList>
            <consortium name="RefSeq"/>
        </authorList>
    </citation>
    <scope>IDENTIFICATION</scope>
    <source>
        <tissue evidence="15">Tentacle</tissue>
    </source>
</reference>
<dbReference type="InParanoid" id="A0A6P8IHC2"/>
<evidence type="ECO:0000256" key="10">
    <source>
        <dbReference type="ARBA" id="ARBA00023201"/>
    </source>
</evidence>
<dbReference type="GO" id="GO:0015280">
    <property type="term" value="F:ligand-gated sodium channel activity"/>
    <property type="evidence" value="ECO:0007669"/>
    <property type="project" value="TreeGrafter"/>
</dbReference>
<evidence type="ECO:0000313" key="15">
    <source>
        <dbReference type="RefSeq" id="XP_031566060.1"/>
    </source>
</evidence>
<dbReference type="PANTHER" id="PTHR11690">
    <property type="entry name" value="AMILORIDE-SENSITIVE SODIUM CHANNEL-RELATED"/>
    <property type="match status" value="1"/>
</dbReference>
<name>A0A6P8IHC2_ACTTE</name>
<dbReference type="AlphaFoldDB" id="A0A6P8IHC2"/>
<evidence type="ECO:0000256" key="4">
    <source>
        <dbReference type="ARBA" id="ARBA00022692"/>
    </source>
</evidence>
<evidence type="ECO:0000256" key="8">
    <source>
        <dbReference type="ARBA" id="ARBA00023136"/>
    </source>
</evidence>
<dbReference type="GeneID" id="116301182"/>
<feature type="transmembrane region" description="Helical" evidence="13">
    <location>
        <begin position="522"/>
        <end position="545"/>
    </location>
</feature>
<dbReference type="PROSITE" id="PS01206">
    <property type="entry name" value="ASC"/>
    <property type="match status" value="1"/>
</dbReference>
<keyword evidence="6" id="KW-0915">Sodium</keyword>